<keyword evidence="2" id="KW-0378">Hydrolase</keyword>
<dbReference type="Pfam" id="PF01120">
    <property type="entry name" value="Alpha_L_fucos"/>
    <property type="match status" value="1"/>
</dbReference>
<dbReference type="Gene3D" id="3.20.20.80">
    <property type="entry name" value="Glycosidases"/>
    <property type="match status" value="1"/>
</dbReference>
<reference evidence="2" key="1">
    <citation type="journal article" date="2013" name="Environ. Microbiol.">
        <title>Microbiota from the distal guts of lean and obese adolescents exhibit partial functional redundancy besides clear differences in community structure.</title>
        <authorList>
            <person name="Ferrer M."/>
            <person name="Ruiz A."/>
            <person name="Lanza F."/>
            <person name="Haange S.B."/>
            <person name="Oberbach A."/>
            <person name="Till H."/>
            <person name="Bargiela R."/>
            <person name="Campoy C."/>
            <person name="Segura M.T."/>
            <person name="Richter M."/>
            <person name="von Bergen M."/>
            <person name="Seifert J."/>
            <person name="Suarez A."/>
        </authorList>
    </citation>
    <scope>NUCLEOTIDE SEQUENCE</scope>
</reference>
<evidence type="ECO:0000313" key="2">
    <source>
        <dbReference type="EMBL" id="EKC69603.1"/>
    </source>
</evidence>
<dbReference type="GO" id="GO:0005975">
    <property type="term" value="P:carbohydrate metabolic process"/>
    <property type="evidence" value="ECO:0007669"/>
    <property type="project" value="InterPro"/>
</dbReference>
<dbReference type="GO" id="GO:0004560">
    <property type="term" value="F:alpha-L-fucosidase activity"/>
    <property type="evidence" value="ECO:0007669"/>
    <property type="project" value="UniProtKB-EC"/>
</dbReference>
<evidence type="ECO:0000259" key="1">
    <source>
        <dbReference type="Pfam" id="PF01120"/>
    </source>
</evidence>
<feature type="domain" description="Glycoside hydrolase family 29 N-terminal" evidence="1">
    <location>
        <begin position="2"/>
        <end position="34"/>
    </location>
</feature>
<accession>K1TII3</accession>
<keyword evidence="2" id="KW-0326">Glycosidase</keyword>
<organism evidence="2">
    <name type="scientific">human gut metagenome</name>
    <dbReference type="NCBI Taxonomy" id="408170"/>
    <lineage>
        <taxon>unclassified sequences</taxon>
        <taxon>metagenomes</taxon>
        <taxon>organismal metagenomes</taxon>
    </lineage>
</organism>
<dbReference type="EMBL" id="AJWZ01002931">
    <property type="protein sequence ID" value="EKC69603.1"/>
    <property type="molecule type" value="Genomic_DNA"/>
</dbReference>
<dbReference type="InterPro" id="IPR017853">
    <property type="entry name" value="GH"/>
</dbReference>
<proteinExistence type="predicted"/>
<dbReference type="SUPFAM" id="SSF51445">
    <property type="entry name" value="(Trans)glycosidases"/>
    <property type="match status" value="1"/>
</dbReference>
<comment type="caution">
    <text evidence="2">The sequence shown here is derived from an EMBL/GenBank/DDBJ whole genome shotgun (WGS) entry which is preliminary data.</text>
</comment>
<dbReference type="EC" id="3.2.1.51" evidence="2"/>
<name>K1TII3_9ZZZZ</name>
<dbReference type="AlphaFoldDB" id="K1TII3"/>
<protein>
    <submittedName>
        <fullName evidence="2">Glycoside hydrolase, family 29</fullName>
        <ecNumber evidence="2">3.2.1.51</ecNumber>
    </submittedName>
</protein>
<gene>
    <name evidence="2" type="ORF">OBE_04330</name>
</gene>
<sequence>MYFLNVGPKADGTITDEETAVLKQLGAWLKLNGEGIYNTTFWKTFWRRES</sequence>
<dbReference type="InterPro" id="IPR057739">
    <property type="entry name" value="Glyco_hydro_29_N"/>
</dbReference>